<evidence type="ECO:0000259" key="14">
    <source>
        <dbReference type="PROSITE" id="PS51686"/>
    </source>
</evidence>
<evidence type="ECO:0000313" key="16">
    <source>
        <dbReference type="Proteomes" id="UP000238937"/>
    </source>
</evidence>
<dbReference type="SUPFAM" id="SSF53335">
    <property type="entry name" value="S-adenosyl-L-methionine-dependent methyltransferases"/>
    <property type="match status" value="1"/>
</dbReference>
<evidence type="ECO:0000256" key="10">
    <source>
        <dbReference type="ARBA" id="ARBA00030399"/>
    </source>
</evidence>
<dbReference type="EC" id="2.1.1.176" evidence="3"/>
<evidence type="ECO:0000256" key="3">
    <source>
        <dbReference type="ARBA" id="ARBA00012140"/>
    </source>
</evidence>
<keyword evidence="9 13" id="KW-0694">RNA-binding</keyword>
<dbReference type="NCBIfam" id="TIGR00563">
    <property type="entry name" value="rsmB"/>
    <property type="match status" value="1"/>
</dbReference>
<evidence type="ECO:0000256" key="11">
    <source>
        <dbReference type="ARBA" id="ARBA00031088"/>
    </source>
</evidence>
<dbReference type="InterPro" id="IPR054728">
    <property type="entry name" value="RsmB-like_ferredoxin"/>
</dbReference>
<dbReference type="Gene3D" id="1.10.940.10">
    <property type="entry name" value="NusB-like"/>
    <property type="match status" value="1"/>
</dbReference>
<dbReference type="NCBIfam" id="NF011494">
    <property type="entry name" value="PRK14902.1"/>
    <property type="match status" value="1"/>
</dbReference>
<dbReference type="InterPro" id="IPR035926">
    <property type="entry name" value="NusB-like_sf"/>
</dbReference>
<organism evidence="15 16">
    <name type="scientific">Chamaesiphon polymorphus CCALA 037</name>
    <dbReference type="NCBI Taxonomy" id="2107692"/>
    <lineage>
        <taxon>Bacteria</taxon>
        <taxon>Bacillati</taxon>
        <taxon>Cyanobacteriota</taxon>
        <taxon>Cyanophyceae</taxon>
        <taxon>Gomontiellales</taxon>
        <taxon>Chamaesiphonaceae</taxon>
        <taxon>Chamaesiphon</taxon>
    </lineage>
</organism>
<evidence type="ECO:0000256" key="9">
    <source>
        <dbReference type="ARBA" id="ARBA00022884"/>
    </source>
</evidence>
<comment type="subcellular location">
    <subcellularLocation>
        <location evidence="2">Cytoplasm</location>
    </subcellularLocation>
</comment>
<dbReference type="InterPro" id="IPR023267">
    <property type="entry name" value="RCMT"/>
</dbReference>
<dbReference type="Gene3D" id="3.40.50.150">
    <property type="entry name" value="Vaccinia Virus protein VP39"/>
    <property type="match status" value="1"/>
</dbReference>
<dbReference type="GO" id="GO:0008649">
    <property type="term" value="F:rRNA methyltransferase activity"/>
    <property type="evidence" value="ECO:0007669"/>
    <property type="project" value="InterPro"/>
</dbReference>
<dbReference type="Pfam" id="PF01029">
    <property type="entry name" value="NusB"/>
    <property type="match status" value="1"/>
</dbReference>
<dbReference type="InterPro" id="IPR029063">
    <property type="entry name" value="SAM-dependent_MTases_sf"/>
</dbReference>
<dbReference type="GO" id="GO:0005737">
    <property type="term" value="C:cytoplasm"/>
    <property type="evidence" value="ECO:0007669"/>
    <property type="project" value="UniProtKB-SubCell"/>
</dbReference>
<name>A0A2T1F6W7_9CYAN</name>
<dbReference type="Pfam" id="PF22458">
    <property type="entry name" value="RsmF-B_ferredox"/>
    <property type="match status" value="1"/>
</dbReference>
<evidence type="ECO:0000256" key="2">
    <source>
        <dbReference type="ARBA" id="ARBA00004496"/>
    </source>
</evidence>
<comment type="catalytic activity">
    <reaction evidence="12">
        <text>cytidine(967) in 16S rRNA + S-adenosyl-L-methionine = 5-methylcytidine(967) in 16S rRNA + S-adenosyl-L-homocysteine + H(+)</text>
        <dbReference type="Rhea" id="RHEA:42748"/>
        <dbReference type="Rhea" id="RHEA-COMP:10219"/>
        <dbReference type="Rhea" id="RHEA-COMP:10220"/>
        <dbReference type="ChEBI" id="CHEBI:15378"/>
        <dbReference type="ChEBI" id="CHEBI:57856"/>
        <dbReference type="ChEBI" id="CHEBI:59789"/>
        <dbReference type="ChEBI" id="CHEBI:74483"/>
        <dbReference type="ChEBI" id="CHEBI:82748"/>
        <dbReference type="EC" id="2.1.1.176"/>
    </reaction>
</comment>
<dbReference type="GO" id="GO:0006355">
    <property type="term" value="P:regulation of DNA-templated transcription"/>
    <property type="evidence" value="ECO:0007669"/>
    <property type="project" value="InterPro"/>
</dbReference>
<evidence type="ECO:0000256" key="5">
    <source>
        <dbReference type="ARBA" id="ARBA00022552"/>
    </source>
</evidence>
<dbReference type="PROSITE" id="PS51686">
    <property type="entry name" value="SAM_MT_RSMB_NOP"/>
    <property type="match status" value="1"/>
</dbReference>
<feature type="binding site" evidence="13">
    <location>
        <position position="328"/>
    </location>
    <ligand>
        <name>S-adenosyl-L-methionine</name>
        <dbReference type="ChEBI" id="CHEBI:59789"/>
    </ligand>
</feature>
<dbReference type="InterPro" id="IPR006027">
    <property type="entry name" value="NusB_RsmB_TIM44"/>
</dbReference>
<evidence type="ECO:0000256" key="13">
    <source>
        <dbReference type="PROSITE-ProRule" id="PRU01023"/>
    </source>
</evidence>
<reference evidence="15 16" key="1">
    <citation type="submission" date="2018-03" db="EMBL/GenBank/DDBJ databases">
        <title>The ancient ancestry and fast evolution of plastids.</title>
        <authorList>
            <person name="Moore K.R."/>
            <person name="Magnabosco C."/>
            <person name="Momper L."/>
            <person name="Gold D.A."/>
            <person name="Bosak T."/>
            <person name="Fournier G.P."/>
        </authorList>
    </citation>
    <scope>NUCLEOTIDE SEQUENCE [LARGE SCALE GENOMIC DNA]</scope>
    <source>
        <strain evidence="15 16">CCALA 037</strain>
    </source>
</reference>
<keyword evidence="6 13" id="KW-0489">Methyltransferase</keyword>
<feature type="binding site" evidence="13">
    <location>
        <begin position="277"/>
        <end position="283"/>
    </location>
    <ligand>
        <name>S-adenosyl-L-methionine</name>
        <dbReference type="ChEBI" id="CHEBI:59789"/>
    </ligand>
</feature>
<feature type="binding site" evidence="13">
    <location>
        <position position="301"/>
    </location>
    <ligand>
        <name>S-adenosyl-L-methionine</name>
        <dbReference type="ChEBI" id="CHEBI:59789"/>
    </ligand>
</feature>
<comment type="similarity">
    <text evidence="13">Belongs to the class I-like SAM-binding methyltransferase superfamily. RsmB/NOP family.</text>
</comment>
<evidence type="ECO:0000256" key="4">
    <source>
        <dbReference type="ARBA" id="ARBA00022490"/>
    </source>
</evidence>
<dbReference type="Pfam" id="PF01189">
    <property type="entry name" value="Methyltr_RsmB-F"/>
    <property type="match status" value="1"/>
</dbReference>
<dbReference type="InterPro" id="IPR001678">
    <property type="entry name" value="MeTrfase_RsmB-F_NOP2_dom"/>
</dbReference>
<keyword evidence="4" id="KW-0963">Cytoplasm</keyword>
<dbReference type="InterPro" id="IPR004573">
    <property type="entry name" value="rRNA_ssu_MeTfrase_B"/>
</dbReference>
<dbReference type="Proteomes" id="UP000238937">
    <property type="component" value="Unassembled WGS sequence"/>
</dbReference>
<dbReference type="EMBL" id="PVWO01000669">
    <property type="protein sequence ID" value="PSB40751.1"/>
    <property type="molecule type" value="Genomic_DNA"/>
</dbReference>
<evidence type="ECO:0000256" key="7">
    <source>
        <dbReference type="ARBA" id="ARBA00022679"/>
    </source>
</evidence>
<evidence type="ECO:0000256" key="1">
    <source>
        <dbReference type="ARBA" id="ARBA00002724"/>
    </source>
</evidence>
<keyword evidence="5" id="KW-0698">rRNA processing</keyword>
<dbReference type="PANTHER" id="PTHR22807">
    <property type="entry name" value="NOP2 YEAST -RELATED NOL1/NOP2/FMU SUN DOMAIN-CONTAINING"/>
    <property type="match status" value="1"/>
</dbReference>
<dbReference type="CDD" id="cd02440">
    <property type="entry name" value="AdoMet_MTases"/>
    <property type="match status" value="1"/>
</dbReference>
<dbReference type="GO" id="GO:0003723">
    <property type="term" value="F:RNA binding"/>
    <property type="evidence" value="ECO:0007669"/>
    <property type="project" value="UniProtKB-UniRule"/>
</dbReference>
<dbReference type="OrthoDB" id="9810297at2"/>
<feature type="binding site" evidence="13">
    <location>
        <position position="345"/>
    </location>
    <ligand>
        <name>S-adenosyl-L-methionine</name>
        <dbReference type="ChEBI" id="CHEBI:59789"/>
    </ligand>
</feature>
<dbReference type="SUPFAM" id="SSF48013">
    <property type="entry name" value="NusB-like"/>
    <property type="match status" value="1"/>
</dbReference>
<dbReference type="NCBIfam" id="NF011493">
    <property type="entry name" value="PRK14901.1"/>
    <property type="match status" value="1"/>
</dbReference>
<dbReference type="AlphaFoldDB" id="A0A2T1F6W7"/>
<feature type="domain" description="SAM-dependent MTase RsmB/NOP-type" evidence="14">
    <location>
        <begin position="170"/>
        <end position="460"/>
    </location>
</feature>
<evidence type="ECO:0000313" key="15">
    <source>
        <dbReference type="EMBL" id="PSB40751.1"/>
    </source>
</evidence>
<dbReference type="Gene3D" id="3.30.70.1170">
    <property type="entry name" value="Sun protein, domain 3"/>
    <property type="match status" value="1"/>
</dbReference>
<dbReference type="PRINTS" id="PR02008">
    <property type="entry name" value="RCMTFAMILY"/>
</dbReference>
<comment type="function">
    <text evidence="1">Specifically methylates the cytosine at position 967 (m5C967) of 16S rRNA.</text>
</comment>
<evidence type="ECO:0000256" key="8">
    <source>
        <dbReference type="ARBA" id="ARBA00022691"/>
    </source>
</evidence>
<sequence length="469" mass="52384">MNPRQLVLFALKDLETGSYTDMVIDRLLTKFELSAIDRNLFTELVNGIVRRKRTLDAIIDRLAKQPAHRQPPDLRQLLRLGLYQLRYLDRIPDSAAVNTTVDLAKANGLIGLAGVVNGILRQYIRLQAERSEVLDLPTNPIERLGILHSFPDWLVAQWLTELGELETEQLCQAFNRPPSIDLRINSFPIDTDLLAYGSKSDRIQAQRTKLIELFQATNIEAVPIPDVPQGLRFVGNVGAIDRLPGYREGWWTIQDSSAQLVTHLLDPQPNEVIIDACAAPGGKTTHIAELMGNTGKVLALDKTASRLKKLQQNLDRLQLSNIQVLTGDSCGFSELTNTADRVLLDAPCSGLGTLHRRADARWQKTPAQIHELAQLQAQLLANTATWVKPGGVLVYATCTVCSIENEDVILPFLKTHPDWQIELPPADSPLASFVSDPGWIKVWLHRQQMDGFFMVKLRRQLLSSNSNNS</sequence>
<keyword evidence="7 13" id="KW-0808">Transferase</keyword>
<protein>
    <recommendedName>
        <fullName evidence="3">16S rRNA (cytosine(967)-C(5))-methyltransferase</fullName>
        <ecNumber evidence="3">2.1.1.176</ecNumber>
    </recommendedName>
    <alternativeName>
        <fullName evidence="10">16S rRNA m5C967 methyltransferase</fullName>
    </alternativeName>
    <alternativeName>
        <fullName evidence="11">rRNA (cytosine-C(5)-)-methyltransferase RsmB</fullName>
    </alternativeName>
</protein>
<evidence type="ECO:0000256" key="6">
    <source>
        <dbReference type="ARBA" id="ARBA00022603"/>
    </source>
</evidence>
<gene>
    <name evidence="15" type="ORF">C7B77_28025</name>
</gene>
<dbReference type="InterPro" id="IPR049560">
    <property type="entry name" value="MeTrfase_RsmB-F_NOP2_cat"/>
</dbReference>
<feature type="active site" description="Nucleophile" evidence="13">
    <location>
        <position position="398"/>
    </location>
</feature>
<dbReference type="FunFam" id="3.40.50.150:FF:000022">
    <property type="entry name" value="Ribosomal RNA small subunit methyltransferase B"/>
    <property type="match status" value="1"/>
</dbReference>
<evidence type="ECO:0000256" key="12">
    <source>
        <dbReference type="ARBA" id="ARBA00047283"/>
    </source>
</evidence>
<dbReference type="PANTHER" id="PTHR22807:SF53">
    <property type="entry name" value="RIBOSOMAL RNA SMALL SUBUNIT METHYLTRANSFERASE B-RELATED"/>
    <property type="match status" value="1"/>
</dbReference>
<comment type="caution">
    <text evidence="15">The sequence shown here is derived from an EMBL/GenBank/DDBJ whole genome shotgun (WGS) entry which is preliminary data.</text>
</comment>
<keyword evidence="8 13" id="KW-0949">S-adenosyl-L-methionine</keyword>
<keyword evidence="16" id="KW-1185">Reference proteome</keyword>
<accession>A0A2T1F6W7</accession>
<proteinExistence type="inferred from homology"/>